<dbReference type="OrthoDB" id="5984008at2759"/>
<name>A0A821LGJ2_9NEOP</name>
<organism evidence="1 2">
    <name type="scientific">Pieris macdunnoughi</name>
    <dbReference type="NCBI Taxonomy" id="345717"/>
    <lineage>
        <taxon>Eukaryota</taxon>
        <taxon>Metazoa</taxon>
        <taxon>Ecdysozoa</taxon>
        <taxon>Arthropoda</taxon>
        <taxon>Hexapoda</taxon>
        <taxon>Insecta</taxon>
        <taxon>Pterygota</taxon>
        <taxon>Neoptera</taxon>
        <taxon>Endopterygota</taxon>
        <taxon>Lepidoptera</taxon>
        <taxon>Glossata</taxon>
        <taxon>Ditrysia</taxon>
        <taxon>Papilionoidea</taxon>
        <taxon>Pieridae</taxon>
        <taxon>Pierinae</taxon>
        <taxon>Pieris</taxon>
    </lineage>
</organism>
<comment type="caution">
    <text evidence="1">The sequence shown here is derived from an EMBL/GenBank/DDBJ whole genome shotgun (WGS) entry which is preliminary data.</text>
</comment>
<evidence type="ECO:0000313" key="1">
    <source>
        <dbReference type="EMBL" id="CAF4750608.1"/>
    </source>
</evidence>
<reference evidence="1" key="1">
    <citation type="submission" date="2021-02" db="EMBL/GenBank/DDBJ databases">
        <authorList>
            <person name="Steward A R."/>
        </authorList>
    </citation>
    <scope>NUCLEOTIDE SEQUENCE</scope>
</reference>
<accession>A0A821LGJ2</accession>
<sequence length="126" mass="14485">MRLLRQESKRLTSKSEYQSRTELQRGAIFEKDTEEIQNVFKYAMAVHNQNISTRRLELQAFVDVINTADAFKLSRLTTFFAADESTGGYSLRLSVVDETTETELKCKEYPPEQSKLCYVESQSGVD</sequence>
<gene>
    <name evidence="1" type="ORF">PMACD_LOCUS655</name>
</gene>
<dbReference type="AlphaFoldDB" id="A0A821LGJ2"/>
<dbReference type="Gene3D" id="3.40.50.2300">
    <property type="match status" value="1"/>
</dbReference>
<proteinExistence type="predicted"/>
<dbReference type="EMBL" id="CAJOBZ010000001">
    <property type="protein sequence ID" value="CAF4750608.1"/>
    <property type="molecule type" value="Genomic_DNA"/>
</dbReference>
<evidence type="ECO:0000313" key="2">
    <source>
        <dbReference type="Proteomes" id="UP000663880"/>
    </source>
</evidence>
<dbReference type="Proteomes" id="UP000663880">
    <property type="component" value="Unassembled WGS sequence"/>
</dbReference>
<keyword evidence="2" id="KW-1185">Reference proteome</keyword>
<protein>
    <submittedName>
        <fullName evidence="1">Uncharacterized protein</fullName>
    </submittedName>
</protein>